<dbReference type="EMBL" id="CP115450">
    <property type="protein sequence ID" value="WBP85343.1"/>
    <property type="molecule type" value="Genomic_DNA"/>
</dbReference>
<evidence type="ECO:0000313" key="2">
    <source>
        <dbReference type="Proteomes" id="UP001212821"/>
    </source>
</evidence>
<organism evidence="1 2">
    <name type="scientific">Kitasatospora cathayae</name>
    <dbReference type="NCBI Taxonomy" id="3004092"/>
    <lineage>
        <taxon>Bacteria</taxon>
        <taxon>Bacillati</taxon>
        <taxon>Actinomycetota</taxon>
        <taxon>Actinomycetes</taxon>
        <taxon>Kitasatosporales</taxon>
        <taxon>Streptomycetaceae</taxon>
        <taxon>Kitasatospora</taxon>
    </lineage>
</organism>
<dbReference type="RefSeq" id="WP_270141238.1">
    <property type="nucleotide sequence ID" value="NZ_CP115450.1"/>
</dbReference>
<evidence type="ECO:0000313" key="1">
    <source>
        <dbReference type="EMBL" id="WBP85343.1"/>
    </source>
</evidence>
<accession>A0ABY7PY36</accession>
<dbReference type="Proteomes" id="UP001212821">
    <property type="component" value="Chromosome"/>
</dbReference>
<keyword evidence="2" id="KW-1185">Reference proteome</keyword>
<proteinExistence type="predicted"/>
<sequence length="44" mass="4532">MGSAQALQRLMLADAIGRSLPLTVLRGEALVDVIAVPAELAADD</sequence>
<gene>
    <name evidence="1" type="ORF">O1G21_05370</name>
</gene>
<name>A0ABY7PY36_9ACTN</name>
<reference evidence="2" key="1">
    <citation type="submission" date="2022-12" db="EMBL/GenBank/DDBJ databases">
        <authorList>
            <person name="Mo P."/>
        </authorList>
    </citation>
    <scope>NUCLEOTIDE SEQUENCE [LARGE SCALE GENOMIC DNA]</scope>
    <source>
        <strain evidence="2">HUAS 3-15</strain>
    </source>
</reference>
<protein>
    <submittedName>
        <fullName evidence="1">Uncharacterized protein</fullName>
    </submittedName>
</protein>